<proteinExistence type="predicted"/>
<evidence type="ECO:0000313" key="2">
    <source>
        <dbReference type="Proteomes" id="UP001232001"/>
    </source>
</evidence>
<dbReference type="RefSeq" id="WP_279650397.1">
    <property type="nucleotide sequence ID" value="NZ_CP122539.1"/>
</dbReference>
<dbReference type="EMBL" id="CP122539">
    <property type="protein sequence ID" value="WGH74514.1"/>
    <property type="molecule type" value="Genomic_DNA"/>
</dbReference>
<sequence length="350" mass="40408">MTKNKIVLLLFFSLMLPSYLISQNKKVIKDWEEYTFNSKYGNPITIIWSLERSHKPAKYMDNRYHYFFRFKSKTKLKGQTKPVWVGFDIAVDGLERNIEFGSTLYWEKTSSWDFWHESSNAKIEMKASKGWIGTYLKELEKVSKKDKNCAELLDKLGVYTASEIASDTYDTASFTAGFFDKDIAKFISKYSKSAAKLFKITSSKAFGVITSLLESDDMGTPMNAYENAYENARGHVFVLEKHFTDLGIINSSNTNDSKKNNTKELASEDFWNTPENSKKMTVPTEEQEKIIRSIKYSQKKLGEELKKMNSAMEGFTIESSLKNDDCRKKAMIQFHESFKYNAEVLLSIKE</sequence>
<organism evidence="1 2">
    <name type="scientific">Tenacibaculum tangerinum</name>
    <dbReference type="NCBI Taxonomy" id="3038772"/>
    <lineage>
        <taxon>Bacteria</taxon>
        <taxon>Pseudomonadati</taxon>
        <taxon>Bacteroidota</taxon>
        <taxon>Flavobacteriia</taxon>
        <taxon>Flavobacteriales</taxon>
        <taxon>Flavobacteriaceae</taxon>
        <taxon>Tenacibaculum</taxon>
    </lineage>
</organism>
<reference evidence="1 2" key="1">
    <citation type="submission" date="2023-04" db="EMBL/GenBank/DDBJ databases">
        <title>Tenacibaculum tangerinum sp. nov., isolated from sea tidal flat of South Korea.</title>
        <authorList>
            <person name="Lee S.H."/>
            <person name="Kim J.-J."/>
        </authorList>
    </citation>
    <scope>NUCLEOTIDE SEQUENCE [LARGE SCALE GENOMIC DNA]</scope>
    <source>
        <strain evidence="1 2">GRR-S3-23</strain>
    </source>
</reference>
<protein>
    <submittedName>
        <fullName evidence="1">Uncharacterized protein</fullName>
    </submittedName>
</protein>
<evidence type="ECO:0000313" key="1">
    <source>
        <dbReference type="EMBL" id="WGH74514.1"/>
    </source>
</evidence>
<dbReference type="Proteomes" id="UP001232001">
    <property type="component" value="Chromosome"/>
</dbReference>
<accession>A0ABY8KZ70</accession>
<gene>
    <name evidence="1" type="ORF">P8625_10445</name>
</gene>
<keyword evidence="2" id="KW-1185">Reference proteome</keyword>
<name>A0ABY8KZ70_9FLAO</name>